<dbReference type="AlphaFoldDB" id="A0A2P5BRH7"/>
<dbReference type="Proteomes" id="UP000237000">
    <property type="component" value="Unassembled WGS sequence"/>
</dbReference>
<dbReference type="EMBL" id="JXTC01000473">
    <property type="protein sequence ID" value="PON51370.1"/>
    <property type="molecule type" value="Genomic_DNA"/>
</dbReference>
<dbReference type="STRING" id="63057.A0A2P5BRH7"/>
<accession>A0A2P5BRH7</accession>
<proteinExistence type="predicted"/>
<name>A0A2P5BRH7_TREOI</name>
<evidence type="ECO:0000313" key="2">
    <source>
        <dbReference type="Proteomes" id="UP000237000"/>
    </source>
</evidence>
<organism evidence="1 2">
    <name type="scientific">Trema orientale</name>
    <name type="common">Charcoal tree</name>
    <name type="synonym">Celtis orientalis</name>
    <dbReference type="NCBI Taxonomy" id="63057"/>
    <lineage>
        <taxon>Eukaryota</taxon>
        <taxon>Viridiplantae</taxon>
        <taxon>Streptophyta</taxon>
        <taxon>Embryophyta</taxon>
        <taxon>Tracheophyta</taxon>
        <taxon>Spermatophyta</taxon>
        <taxon>Magnoliopsida</taxon>
        <taxon>eudicotyledons</taxon>
        <taxon>Gunneridae</taxon>
        <taxon>Pentapetalae</taxon>
        <taxon>rosids</taxon>
        <taxon>fabids</taxon>
        <taxon>Rosales</taxon>
        <taxon>Cannabaceae</taxon>
        <taxon>Trema</taxon>
    </lineage>
</organism>
<dbReference type="OrthoDB" id="44736at2759"/>
<protein>
    <submittedName>
        <fullName evidence="1">Choline transporter-like</fullName>
    </submittedName>
</protein>
<keyword evidence="2" id="KW-1185">Reference proteome</keyword>
<comment type="caution">
    <text evidence="1">The sequence shown here is derived from an EMBL/GenBank/DDBJ whole genome shotgun (WGS) entry which is preliminary data.</text>
</comment>
<evidence type="ECO:0000313" key="1">
    <source>
        <dbReference type="EMBL" id="PON51370.1"/>
    </source>
</evidence>
<dbReference type="InParanoid" id="A0A2P5BRH7"/>
<reference evidence="2" key="1">
    <citation type="submission" date="2016-06" db="EMBL/GenBank/DDBJ databases">
        <title>Parallel loss of symbiosis genes in relatives of nitrogen-fixing non-legume Parasponia.</title>
        <authorList>
            <person name="Van Velzen R."/>
            <person name="Holmer R."/>
            <person name="Bu F."/>
            <person name="Rutten L."/>
            <person name="Van Zeijl A."/>
            <person name="Liu W."/>
            <person name="Santuari L."/>
            <person name="Cao Q."/>
            <person name="Sharma T."/>
            <person name="Shen D."/>
            <person name="Roswanjaya Y."/>
            <person name="Wardhani T."/>
            <person name="Kalhor M.S."/>
            <person name="Jansen J."/>
            <person name="Van den Hoogen J."/>
            <person name="Gungor B."/>
            <person name="Hartog M."/>
            <person name="Hontelez J."/>
            <person name="Verver J."/>
            <person name="Yang W.-C."/>
            <person name="Schijlen E."/>
            <person name="Repin R."/>
            <person name="Schilthuizen M."/>
            <person name="Schranz E."/>
            <person name="Heidstra R."/>
            <person name="Miyata K."/>
            <person name="Fedorova E."/>
            <person name="Kohlen W."/>
            <person name="Bisseling T."/>
            <person name="Smit S."/>
            <person name="Geurts R."/>
        </authorList>
    </citation>
    <scope>NUCLEOTIDE SEQUENCE [LARGE SCALE GENOMIC DNA]</scope>
    <source>
        <strain evidence="2">cv. RG33-2</strain>
    </source>
</reference>
<gene>
    <name evidence="1" type="ORF">TorRG33x02_311480</name>
</gene>
<sequence length="104" mass="11473">MWVSSRVIKLLKGPKTEFMCSCANCYTGCASMLVIRIGLEELIDSDLTGSFCFLSGVAVGAICCLSRIAMAWQQACLTVYYVAYAENPQNLKFDSTIPNRTQEL</sequence>